<evidence type="ECO:0000313" key="2">
    <source>
        <dbReference type="Proteomes" id="UP000175706"/>
    </source>
</evidence>
<evidence type="ECO:0000313" key="1">
    <source>
        <dbReference type="EMBL" id="OFD79086.1"/>
    </source>
</evidence>
<comment type="caution">
    <text evidence="1">The sequence shown here is derived from an EMBL/GenBank/DDBJ whole genome shotgun (WGS) entry which is preliminary data.</text>
</comment>
<gene>
    <name evidence="1" type="ORF">BWGOE8_25750</name>
</gene>
<proteinExistence type="predicted"/>
<reference evidence="1 2" key="1">
    <citation type="submission" date="2016-05" db="EMBL/GenBank/DDBJ databases">
        <title>Bacillus thuringiensis and Bacillus weihenstephanensis as novel biocontrol agents of wilt causing Verticillium species.</title>
        <authorList>
            <person name="Hollensteiner J."/>
            <person name="Wemheuer F."/>
            <person name="Harting R."/>
            <person name="Kolarzyk A."/>
            <person name="Diaz-Valerio S."/>
            <person name="Poehlein A."/>
            <person name="Brzuszkiewicz E."/>
            <person name="Nesemann K."/>
            <person name="Braus-Stromeyer S."/>
            <person name="Braus G."/>
            <person name="Daniel R."/>
            <person name="Liesegang H."/>
        </authorList>
    </citation>
    <scope>NUCLEOTIDE SEQUENCE [LARGE SCALE GENOMIC DNA]</scope>
    <source>
        <strain evidence="1 2">GOE8</strain>
    </source>
</reference>
<sequence>MTMTKLSYSGLKYRESDVEIKLLVDIQNDWFEVTHTKEVSQVMNKSTGEYIIVNRNTLKCECVS</sequence>
<name>A0A1E8B7C7_BACMY</name>
<accession>A0A1E8B7C7</accession>
<dbReference type="EMBL" id="LXLT01000033">
    <property type="protein sequence ID" value="OFD79086.1"/>
    <property type="molecule type" value="Genomic_DNA"/>
</dbReference>
<organism evidence="1 2">
    <name type="scientific">Bacillus mycoides</name>
    <dbReference type="NCBI Taxonomy" id="1405"/>
    <lineage>
        <taxon>Bacteria</taxon>
        <taxon>Bacillati</taxon>
        <taxon>Bacillota</taxon>
        <taxon>Bacilli</taxon>
        <taxon>Bacillales</taxon>
        <taxon>Bacillaceae</taxon>
        <taxon>Bacillus</taxon>
        <taxon>Bacillus cereus group</taxon>
    </lineage>
</organism>
<dbReference type="Proteomes" id="UP000175706">
    <property type="component" value="Unassembled WGS sequence"/>
</dbReference>
<protein>
    <submittedName>
        <fullName evidence="1">Uncharacterized protein</fullName>
    </submittedName>
</protein>
<dbReference type="AlphaFoldDB" id="A0A1E8B7C7"/>